<keyword evidence="2" id="KW-1185">Reference proteome</keyword>
<reference evidence="1 2" key="1">
    <citation type="submission" date="2019-04" db="EMBL/GenBank/DDBJ databases">
        <authorList>
            <person name="Van Vliet M D."/>
        </authorList>
    </citation>
    <scope>NUCLEOTIDE SEQUENCE [LARGE SCALE GENOMIC DNA]</scope>
    <source>
        <strain evidence="1 2">F21</strain>
    </source>
</reference>
<evidence type="ECO:0000313" key="1">
    <source>
        <dbReference type="EMBL" id="VGO21212.1"/>
    </source>
</evidence>
<dbReference type="Pfam" id="PF11306">
    <property type="entry name" value="DUF3108"/>
    <property type="match status" value="1"/>
</dbReference>
<dbReference type="InterPro" id="IPR021457">
    <property type="entry name" value="DUF3108"/>
</dbReference>
<organism evidence="1 2">
    <name type="scientific">Pontiella sulfatireligans</name>
    <dbReference type="NCBI Taxonomy" id="2750658"/>
    <lineage>
        <taxon>Bacteria</taxon>
        <taxon>Pseudomonadati</taxon>
        <taxon>Kiritimatiellota</taxon>
        <taxon>Kiritimatiellia</taxon>
        <taxon>Kiritimatiellales</taxon>
        <taxon>Pontiellaceae</taxon>
        <taxon>Pontiella</taxon>
    </lineage>
</organism>
<name>A0A6C2ULS3_9BACT</name>
<sequence length="296" mass="33547">MPAGGWRIGGKLEFWMNAFNNSKAGAKSNHPPIQPSIALTIVVCLLCAFGLQTARGATDYSACFIPGETAEYKASWMGLPIAWSKATTDTVEHNGRELIRIRMVSKSYKTYAHIYKVDDVTEVLIDPKTALPVRVDLQINEGPLFKSHLTTFYHDQKVAIFQDRISKDIREVPIEKTTQDLFSFIYSSRRRNLKTLAGQTHKLLVDGKIYELGLKLHKEDRIKLSEYGKVECFEFEPIAAFDGFFLRKGKVMFWISKQSPRMVTCIQAKITVGKVNVKLEKVSGSGDSFWEKIEEK</sequence>
<gene>
    <name evidence="1" type="ORF">SCARR_03284</name>
</gene>
<protein>
    <recommendedName>
        <fullName evidence="3">DUF3108 domain-containing protein</fullName>
    </recommendedName>
</protein>
<dbReference type="AlphaFoldDB" id="A0A6C2ULS3"/>
<dbReference type="Proteomes" id="UP000346198">
    <property type="component" value="Unassembled WGS sequence"/>
</dbReference>
<accession>A0A6C2ULS3</accession>
<evidence type="ECO:0008006" key="3">
    <source>
        <dbReference type="Google" id="ProtNLM"/>
    </source>
</evidence>
<evidence type="ECO:0000313" key="2">
    <source>
        <dbReference type="Proteomes" id="UP000346198"/>
    </source>
</evidence>
<dbReference type="EMBL" id="CAAHFH010000002">
    <property type="protein sequence ID" value="VGO21212.1"/>
    <property type="molecule type" value="Genomic_DNA"/>
</dbReference>
<proteinExistence type="predicted"/>